<sequence>MLGVHSDQLPERSRKFRIKLAQKGIIRNCPQCNLKICSHFLKCGNFQCPKCQTLFCLLCGEILKNDFSSMSHLYLEHLQNKKKIKLASELIDEVSQESEKETSTQNMKEELGIYEFRTLTKNHFSLNLKQSNTIDEVRTLIKTETSLHEENTRLIWGGKDLYFEKTVSFFQITNLKCFHLIQRLRFPAFKLFKVMSCNNEPSKEIKIRFETIPSSVIKAKELIEEETQMQAKDQVLVYEGIRFDHLPSKLFNFLFSFQTLGWIWILTKDQWSQVDPNYGLERDLFVFFKCQEFSDLTIGSFKVHSQIIEARTRVNPSYLKRLLESLLEKNEIETFLNWVYGDENSKVEIVTLLCEKIIKGQNTILKKEQETNLDYSKIESFNLSSVKHDLSWLYNQNDTKNLTLEIENGQEKNEKILIHRAILLARSQLFRNLFQDIPKIGTAIKCFKQCSKESLQILVNYLYTNQINLTADMDPLLFIDEMGDAHQYYQFSKYSPYPFLIENIQKNLEISVNY</sequence>
<protein>
    <submittedName>
        <fullName evidence="3">Btk-binding protein-related</fullName>
    </submittedName>
</protein>
<feature type="domain" description="BTB" evidence="2">
    <location>
        <begin position="400"/>
        <end position="471"/>
    </location>
</feature>
<dbReference type="InterPro" id="IPR000626">
    <property type="entry name" value="Ubiquitin-like_dom"/>
</dbReference>
<comment type="caution">
    <text evidence="3">The sequence shown here is derived from an EMBL/GenBank/DDBJ whole genome shotgun (WGS) entry which is preliminary data.</text>
</comment>
<dbReference type="InterPro" id="IPR011333">
    <property type="entry name" value="SKP1/BTB/POZ_sf"/>
</dbReference>
<evidence type="ECO:0000313" key="4">
    <source>
        <dbReference type="Proteomes" id="UP001150062"/>
    </source>
</evidence>
<dbReference type="PROSITE" id="PS50053">
    <property type="entry name" value="UBIQUITIN_2"/>
    <property type="match status" value="1"/>
</dbReference>
<dbReference type="EMBL" id="JAOAOG010000073">
    <property type="protein sequence ID" value="KAJ6250835.1"/>
    <property type="molecule type" value="Genomic_DNA"/>
</dbReference>
<gene>
    <name evidence="3" type="ORF">M0813_15651</name>
</gene>
<evidence type="ECO:0000313" key="3">
    <source>
        <dbReference type="EMBL" id="KAJ6250835.1"/>
    </source>
</evidence>
<keyword evidence="4" id="KW-1185">Reference proteome</keyword>
<evidence type="ECO:0000259" key="1">
    <source>
        <dbReference type="PROSITE" id="PS50053"/>
    </source>
</evidence>
<dbReference type="InterPro" id="IPR029071">
    <property type="entry name" value="Ubiquitin-like_domsf"/>
</dbReference>
<dbReference type="PROSITE" id="PS50097">
    <property type="entry name" value="BTB"/>
    <property type="match status" value="1"/>
</dbReference>
<dbReference type="CDD" id="cd20335">
    <property type="entry name" value="BRcat_RBR"/>
    <property type="match status" value="1"/>
</dbReference>
<dbReference type="Proteomes" id="UP001150062">
    <property type="component" value="Unassembled WGS sequence"/>
</dbReference>
<proteinExistence type="predicted"/>
<name>A0ABQ8Z1S4_9EUKA</name>
<dbReference type="SUPFAM" id="SSF57850">
    <property type="entry name" value="RING/U-box"/>
    <property type="match status" value="1"/>
</dbReference>
<dbReference type="InterPro" id="IPR000210">
    <property type="entry name" value="BTB/POZ_dom"/>
</dbReference>
<dbReference type="Pfam" id="PF00651">
    <property type="entry name" value="BTB"/>
    <property type="match status" value="1"/>
</dbReference>
<reference evidence="3" key="1">
    <citation type="submission" date="2022-08" db="EMBL/GenBank/DDBJ databases">
        <title>Novel sulfate-reducing endosymbionts in the free-living metamonad Anaeramoeba.</title>
        <authorList>
            <person name="Jerlstrom-Hultqvist J."/>
            <person name="Cepicka I."/>
            <person name="Gallot-Lavallee L."/>
            <person name="Salas-Leiva D."/>
            <person name="Curtis B.A."/>
            <person name="Zahonova K."/>
            <person name="Pipaliya S."/>
            <person name="Dacks J."/>
            <person name="Roger A.J."/>
        </authorList>
    </citation>
    <scope>NUCLEOTIDE SEQUENCE</scope>
    <source>
        <strain evidence="3">Schooner1</strain>
    </source>
</reference>
<organism evidence="3 4">
    <name type="scientific">Anaeramoeba flamelloides</name>
    <dbReference type="NCBI Taxonomy" id="1746091"/>
    <lineage>
        <taxon>Eukaryota</taxon>
        <taxon>Metamonada</taxon>
        <taxon>Anaeramoebidae</taxon>
        <taxon>Anaeramoeba</taxon>
    </lineage>
</organism>
<dbReference type="Gene3D" id="3.10.20.90">
    <property type="entry name" value="Phosphatidylinositol 3-kinase Catalytic Subunit, Chain A, domain 1"/>
    <property type="match status" value="1"/>
</dbReference>
<dbReference type="Gene3D" id="3.30.710.10">
    <property type="entry name" value="Potassium Channel Kv1.1, Chain A"/>
    <property type="match status" value="1"/>
</dbReference>
<feature type="domain" description="Ubiquitin-like" evidence="1">
    <location>
        <begin position="116"/>
        <end position="187"/>
    </location>
</feature>
<evidence type="ECO:0000259" key="2">
    <source>
        <dbReference type="PROSITE" id="PS50097"/>
    </source>
</evidence>
<accession>A0ABQ8Z1S4</accession>
<dbReference type="SUPFAM" id="SSF54695">
    <property type="entry name" value="POZ domain"/>
    <property type="match status" value="1"/>
</dbReference>
<dbReference type="Pfam" id="PF00240">
    <property type="entry name" value="ubiquitin"/>
    <property type="match status" value="1"/>
</dbReference>
<dbReference type="SUPFAM" id="SSF54236">
    <property type="entry name" value="Ubiquitin-like"/>
    <property type="match status" value="1"/>
</dbReference>